<feature type="non-terminal residue" evidence="2">
    <location>
        <position position="246"/>
    </location>
</feature>
<comment type="caution">
    <text evidence="2">The sequence shown here is derived from an EMBL/GenBank/DDBJ whole genome shotgun (WGS) entry which is preliminary data.</text>
</comment>
<keyword evidence="3" id="KW-1185">Reference proteome</keyword>
<dbReference type="EMBL" id="SWJQ01000143">
    <property type="protein sequence ID" value="TRZ20625.1"/>
    <property type="molecule type" value="Genomic_DNA"/>
</dbReference>
<accession>A0A8K1GKJ2</accession>
<evidence type="ECO:0000313" key="2">
    <source>
        <dbReference type="EMBL" id="TRZ20625.1"/>
    </source>
</evidence>
<dbReference type="Proteomes" id="UP000796761">
    <property type="component" value="Unassembled WGS sequence"/>
</dbReference>
<evidence type="ECO:0000313" key="3">
    <source>
        <dbReference type="Proteomes" id="UP000796761"/>
    </source>
</evidence>
<feature type="region of interest" description="Disordered" evidence="1">
    <location>
        <begin position="70"/>
        <end position="95"/>
    </location>
</feature>
<gene>
    <name evidence="2" type="ORF">HGM15179_006433</name>
</gene>
<proteinExistence type="predicted"/>
<reference evidence="2" key="1">
    <citation type="submission" date="2019-04" db="EMBL/GenBank/DDBJ databases">
        <title>Genome assembly of Zosterops borbonicus 15179.</title>
        <authorList>
            <person name="Leroy T."/>
            <person name="Anselmetti Y."/>
            <person name="Tilak M.-K."/>
            <person name="Nabholz B."/>
        </authorList>
    </citation>
    <scope>NUCLEOTIDE SEQUENCE</scope>
    <source>
        <strain evidence="2">HGM_15179</strain>
        <tissue evidence="2">Muscle</tissue>
    </source>
</reference>
<evidence type="ECO:0000256" key="1">
    <source>
        <dbReference type="SAM" id="MobiDB-lite"/>
    </source>
</evidence>
<name>A0A8K1GKJ2_9PASS</name>
<dbReference type="AlphaFoldDB" id="A0A8K1GKJ2"/>
<organism evidence="2 3">
    <name type="scientific">Zosterops borbonicus</name>
    <dbReference type="NCBI Taxonomy" id="364589"/>
    <lineage>
        <taxon>Eukaryota</taxon>
        <taxon>Metazoa</taxon>
        <taxon>Chordata</taxon>
        <taxon>Craniata</taxon>
        <taxon>Vertebrata</taxon>
        <taxon>Euteleostomi</taxon>
        <taxon>Archelosauria</taxon>
        <taxon>Archosauria</taxon>
        <taxon>Dinosauria</taxon>
        <taxon>Saurischia</taxon>
        <taxon>Theropoda</taxon>
        <taxon>Coelurosauria</taxon>
        <taxon>Aves</taxon>
        <taxon>Neognathae</taxon>
        <taxon>Neoaves</taxon>
        <taxon>Telluraves</taxon>
        <taxon>Australaves</taxon>
        <taxon>Passeriformes</taxon>
        <taxon>Sylvioidea</taxon>
        <taxon>Zosteropidae</taxon>
        <taxon>Zosterops</taxon>
    </lineage>
</organism>
<sequence>PTSRMLCNMVLVICFKDTVMRYRDWHISKKSFALGEKYCNTSETGGDNMTQGILSFPWHILEDQISHSHLTERDLSSKRPPKITQPNPPGTGRDTFHQTRLFRAPSNLALSTVRNVASTVSLGSLCLRVSVGQQGPAINLWLKRETAAVATELFSSAHDNDGACEALLTCTGGHGVPQGPLSQKKRKRHPQLVVMDACGAVAENSGPSDLSVMVYHILGACGHVSLDLDLDLSQRVDAQEILYGTS</sequence>
<protein>
    <submittedName>
        <fullName evidence="2">Uncharacterized protein</fullName>
    </submittedName>
</protein>